<protein>
    <submittedName>
        <fullName evidence="5">2-dehydro-3-deoxygluconate kinase</fullName>
        <ecNumber evidence="5">2.7.1.45</ecNumber>
    </submittedName>
</protein>
<evidence type="ECO:0000313" key="8">
    <source>
        <dbReference type="Proteomes" id="UP000029647"/>
    </source>
</evidence>
<comment type="caution">
    <text evidence="5">The sequence shown here is derived from an EMBL/GenBank/DDBJ whole genome shotgun (WGS) entry which is preliminary data.</text>
</comment>
<dbReference type="CDD" id="cd01166">
    <property type="entry name" value="KdgK"/>
    <property type="match status" value="1"/>
</dbReference>
<evidence type="ECO:0000256" key="1">
    <source>
        <dbReference type="ARBA" id="ARBA00010688"/>
    </source>
</evidence>
<comment type="similarity">
    <text evidence="1">Belongs to the carbohydrate kinase PfkB family.</text>
</comment>
<dbReference type="Gene3D" id="3.40.1190.20">
    <property type="match status" value="1"/>
</dbReference>
<reference evidence="7 8" key="1">
    <citation type="journal article" date="2014" name="Genome Announc.">
        <title>Draft Genome Sequences of Marine Flavobacterium Nonlabens Strains NR17, NR24, NR27, NR32, NR33, and Ara13.</title>
        <authorList>
            <person name="Nakanishi M."/>
            <person name="Meirelles P."/>
            <person name="Suzuki R."/>
            <person name="Takatani N."/>
            <person name="Mino S."/>
            <person name="Suda W."/>
            <person name="Oshima K."/>
            <person name="Hattori M."/>
            <person name="Ohkuma M."/>
            <person name="Hosokawa M."/>
            <person name="Miyashita K."/>
            <person name="Thompson F.L."/>
            <person name="Niwa A."/>
            <person name="Sawabe T."/>
            <person name="Sawabe T."/>
        </authorList>
    </citation>
    <scope>NUCLEOTIDE SEQUENCE [LARGE SCALE GENOMIC DNA]</scope>
    <source>
        <strain evidence="6">JCM 19275</strain>
        <strain evidence="5">JCM 19296</strain>
        <strain evidence="8">JCM19275</strain>
        <strain evidence="7">JCM19296</strain>
    </source>
</reference>
<dbReference type="InterPro" id="IPR052700">
    <property type="entry name" value="Carb_kinase_PfkB-like"/>
</dbReference>
<dbReference type="Proteomes" id="UP000028980">
    <property type="component" value="Unassembled WGS sequence"/>
</dbReference>
<dbReference type="Proteomes" id="UP000029647">
    <property type="component" value="Unassembled WGS sequence"/>
</dbReference>
<sequence length="331" mass="36992">MKQKVVTIGEVLMRLTVPDYKRLFQTVNFDVTFGGSEANVGVSLAHFGLDSTHITALPDHNLGERVERFLKLNGVSGEGIVRKEGRLGVYYLETGAMQRPSRIVYDRFDSTFVHLKEDEVNWEVVFKDASWFHYSGITPAISQNAADITLRALKEAKKRGVTTSGDINYRRNLWQYGKQPLDIMPGLVELTDVVIGGRVDLENCLGIQDEDWQANCDKVLKKYTHIKAFSKTVRNAMTASRNELSGLLYTDGKLYTSKNYDMKNIVDRIGGGDAFMAGLIYGFLNLDPQETVEFGVAASVLKHSTIGDVNLSSKEEVEELVKGDNVGRLLR</sequence>
<dbReference type="PANTHER" id="PTHR43320:SF2">
    <property type="entry name" value="2-DEHYDRO-3-DEOXYGLUCONOKINASE_2-DEHYDRO-3-DEOXYGALACTONOKINASE"/>
    <property type="match status" value="1"/>
</dbReference>
<dbReference type="SUPFAM" id="SSF53613">
    <property type="entry name" value="Ribokinase-like"/>
    <property type="match status" value="1"/>
</dbReference>
<dbReference type="AlphaFoldDB" id="A0A081D9D8"/>
<organism evidence="5 7">
    <name type="scientific">Nonlabens ulvanivorans</name>
    <name type="common">Persicivirga ulvanivorans</name>
    <dbReference type="NCBI Taxonomy" id="906888"/>
    <lineage>
        <taxon>Bacteria</taxon>
        <taxon>Pseudomonadati</taxon>
        <taxon>Bacteroidota</taxon>
        <taxon>Flavobacteriia</taxon>
        <taxon>Flavobacteriales</taxon>
        <taxon>Flavobacteriaceae</taxon>
        <taxon>Nonlabens</taxon>
    </lineage>
</organism>
<name>A0A081D9D8_NONUL</name>
<accession>A0A081D9D8</accession>
<dbReference type="EC" id="2.7.1.45" evidence="5"/>
<evidence type="ECO:0000313" key="6">
    <source>
        <dbReference type="EMBL" id="GAL75362.1"/>
    </source>
</evidence>
<keyword evidence="3 5" id="KW-0418">Kinase</keyword>
<keyword evidence="2 5" id="KW-0808">Transferase</keyword>
<evidence type="ECO:0000259" key="4">
    <source>
        <dbReference type="Pfam" id="PF00294"/>
    </source>
</evidence>
<evidence type="ECO:0000313" key="7">
    <source>
        <dbReference type="Proteomes" id="UP000028980"/>
    </source>
</evidence>
<dbReference type="EMBL" id="BBLG01000002">
    <property type="protein sequence ID" value="GAK75534.1"/>
    <property type="molecule type" value="Genomic_DNA"/>
</dbReference>
<dbReference type="GO" id="GO:0008673">
    <property type="term" value="F:2-dehydro-3-deoxygluconokinase activity"/>
    <property type="evidence" value="ECO:0007669"/>
    <property type="project" value="UniProtKB-EC"/>
</dbReference>
<dbReference type="Pfam" id="PF00294">
    <property type="entry name" value="PfkB"/>
    <property type="match status" value="1"/>
</dbReference>
<feature type="domain" description="Carbohydrate kinase PfkB" evidence="4">
    <location>
        <begin position="3"/>
        <end position="308"/>
    </location>
</feature>
<evidence type="ECO:0000256" key="2">
    <source>
        <dbReference type="ARBA" id="ARBA00022679"/>
    </source>
</evidence>
<evidence type="ECO:0000313" key="5">
    <source>
        <dbReference type="EMBL" id="GAK75534.1"/>
    </source>
</evidence>
<dbReference type="InterPro" id="IPR011611">
    <property type="entry name" value="PfkB_dom"/>
</dbReference>
<evidence type="ECO:0000256" key="3">
    <source>
        <dbReference type="ARBA" id="ARBA00022777"/>
    </source>
</evidence>
<dbReference type="EMBL" id="BBNT01000005">
    <property type="protein sequence ID" value="GAL75362.1"/>
    <property type="molecule type" value="Genomic_DNA"/>
</dbReference>
<gene>
    <name evidence="6" type="ORF">JCM19275_1813</name>
    <name evidence="5" type="ORF">JCM19296_1126</name>
</gene>
<dbReference type="PANTHER" id="PTHR43320">
    <property type="entry name" value="SUGAR KINASE"/>
    <property type="match status" value="1"/>
</dbReference>
<dbReference type="InterPro" id="IPR029056">
    <property type="entry name" value="Ribokinase-like"/>
</dbReference>
<proteinExistence type="inferred from homology"/>